<dbReference type="Pfam" id="PF01263">
    <property type="entry name" value="Aldose_epim"/>
    <property type="match status" value="1"/>
</dbReference>
<dbReference type="PANTHER" id="PTHR10091">
    <property type="entry name" value="ALDOSE-1-EPIMERASE"/>
    <property type="match status" value="1"/>
</dbReference>
<accession>A0A3N2C2P8</accession>
<dbReference type="PANTHER" id="PTHR10091:SF0">
    <property type="entry name" value="GALACTOSE MUTAROTASE"/>
    <property type="match status" value="1"/>
</dbReference>
<keyword evidence="2" id="KW-1185">Reference proteome</keyword>
<dbReference type="InterPro" id="IPR037480">
    <property type="entry name" value="YihR-like"/>
</dbReference>
<dbReference type="InterPro" id="IPR014718">
    <property type="entry name" value="GH-type_carb-bd"/>
</dbReference>
<dbReference type="CDD" id="cd09022">
    <property type="entry name" value="Aldose_epim_Ec_YihR"/>
    <property type="match status" value="1"/>
</dbReference>
<dbReference type="AlphaFoldDB" id="A0A3N2C2P8"/>
<dbReference type="GO" id="GO:0033499">
    <property type="term" value="P:galactose catabolic process via UDP-galactose, Leloir pathway"/>
    <property type="evidence" value="ECO:0007669"/>
    <property type="project" value="TreeGrafter"/>
</dbReference>
<sequence>MPAASGTQYRLHRAGPQGEVRATVTELAAGLRELTVGGRTLVQSFGEDVVAPMGCGMVLVPWPNRVRDARWTLDGEPQQLDVTEAATGNASHGLLRNTGYRAGDHTDHAVTLLASVFPQHGYPFRLDTSVAYTLDDDGLRVTHTIVNRSSRPAPVAVGAHPYLALGDVPTSDLTVTVAADTWFETDEQRIPVASRPVDGTPYDLRSGARVGDLSIDVGLGSVQQVDGAIRHRLTAPDGDTVELWADDDFRFVQVYTPKNFPSADGPTQAVAIEPMTAPADALNSGTGLRWLDPDERWSLSWGIRLTRV</sequence>
<protein>
    <submittedName>
        <fullName evidence="1">Aldose 1-epimerase</fullName>
    </submittedName>
</protein>
<comment type="caution">
    <text evidence="1">The sequence shown here is derived from an EMBL/GenBank/DDBJ whole genome shotgun (WGS) entry which is preliminary data.</text>
</comment>
<organism evidence="1 2">
    <name type="scientific">Plantibacter flavus</name>
    <dbReference type="NCBI Taxonomy" id="150123"/>
    <lineage>
        <taxon>Bacteria</taxon>
        <taxon>Bacillati</taxon>
        <taxon>Actinomycetota</taxon>
        <taxon>Actinomycetes</taxon>
        <taxon>Micrococcales</taxon>
        <taxon>Microbacteriaceae</taxon>
        <taxon>Plantibacter</taxon>
    </lineage>
</organism>
<evidence type="ECO:0000313" key="2">
    <source>
        <dbReference type="Proteomes" id="UP000266915"/>
    </source>
</evidence>
<dbReference type="InterPro" id="IPR008183">
    <property type="entry name" value="Aldose_1/G6P_1-epimerase"/>
</dbReference>
<dbReference type="RefSeq" id="WP_085510823.1">
    <property type="nucleotide sequence ID" value="NZ_FXAP01000001.1"/>
</dbReference>
<evidence type="ECO:0000313" key="1">
    <source>
        <dbReference type="EMBL" id="ROR81759.1"/>
    </source>
</evidence>
<dbReference type="GO" id="GO:0030246">
    <property type="term" value="F:carbohydrate binding"/>
    <property type="evidence" value="ECO:0007669"/>
    <property type="project" value="InterPro"/>
</dbReference>
<dbReference type="Proteomes" id="UP000266915">
    <property type="component" value="Unassembled WGS sequence"/>
</dbReference>
<proteinExistence type="predicted"/>
<dbReference type="GO" id="GO:0006006">
    <property type="term" value="P:glucose metabolic process"/>
    <property type="evidence" value="ECO:0007669"/>
    <property type="project" value="TreeGrafter"/>
</dbReference>
<gene>
    <name evidence="1" type="ORF">EDD42_1830</name>
</gene>
<reference evidence="1 2" key="1">
    <citation type="submission" date="2018-11" db="EMBL/GenBank/DDBJ databases">
        <title>Sequencing the genomes of 1000 actinobacteria strains.</title>
        <authorList>
            <person name="Klenk H.-P."/>
        </authorList>
    </citation>
    <scope>NUCLEOTIDE SEQUENCE [LARGE SCALE GENOMIC DNA]</scope>
    <source>
        <strain evidence="1 2">DSM 14012</strain>
    </source>
</reference>
<dbReference type="InterPro" id="IPR011013">
    <property type="entry name" value="Gal_mutarotase_sf_dom"/>
</dbReference>
<dbReference type="EMBL" id="RKHL01000001">
    <property type="protein sequence ID" value="ROR81759.1"/>
    <property type="molecule type" value="Genomic_DNA"/>
</dbReference>
<name>A0A3N2C2P8_9MICO</name>
<dbReference type="SUPFAM" id="SSF74650">
    <property type="entry name" value="Galactose mutarotase-like"/>
    <property type="match status" value="1"/>
</dbReference>
<dbReference type="GO" id="GO:0004034">
    <property type="term" value="F:aldose 1-epimerase activity"/>
    <property type="evidence" value="ECO:0007669"/>
    <property type="project" value="TreeGrafter"/>
</dbReference>
<dbReference type="Gene3D" id="2.70.98.10">
    <property type="match status" value="1"/>
</dbReference>